<evidence type="ECO:0000256" key="2">
    <source>
        <dbReference type="SAM" id="Phobius"/>
    </source>
</evidence>
<reference evidence="3 4" key="1">
    <citation type="submission" date="2019-01" db="EMBL/GenBank/DDBJ databases">
        <title>Genomic insights into the origins and evolution of symbiotic genes in the Phaseolus vulgaris microsymbionts.</title>
        <authorList>
            <person name="Tong W."/>
        </authorList>
    </citation>
    <scope>NUCLEOTIDE SEQUENCE [LARGE SCALE GENOMIC DNA]</scope>
    <source>
        <strain evidence="3 4">FH23</strain>
    </source>
</reference>
<keyword evidence="4" id="KW-1185">Reference proteome</keyword>
<accession>A0AAE5TY47</accession>
<evidence type="ECO:0000313" key="4">
    <source>
        <dbReference type="Proteomes" id="UP000220927"/>
    </source>
</evidence>
<protein>
    <submittedName>
        <fullName evidence="3">Uncharacterized protein</fullName>
    </submittedName>
</protein>
<feature type="region of interest" description="Disordered" evidence="1">
    <location>
        <begin position="1"/>
        <end position="20"/>
    </location>
</feature>
<name>A0AAE5TY47_9HYPH</name>
<dbReference type="Proteomes" id="UP000220927">
    <property type="component" value="Chromosome"/>
</dbReference>
<proteinExistence type="predicted"/>
<feature type="compositionally biased region" description="Basic and acidic residues" evidence="1">
    <location>
        <begin position="10"/>
        <end position="20"/>
    </location>
</feature>
<keyword evidence="2" id="KW-1133">Transmembrane helix</keyword>
<keyword evidence="2" id="KW-0812">Transmembrane</keyword>
<feature type="transmembrane region" description="Helical" evidence="2">
    <location>
        <begin position="28"/>
        <end position="50"/>
    </location>
</feature>
<keyword evidence="2" id="KW-0472">Membrane</keyword>
<dbReference type="KEGG" id="rad:CO657_11690"/>
<evidence type="ECO:0000256" key="1">
    <source>
        <dbReference type="SAM" id="MobiDB-lite"/>
    </source>
</evidence>
<sequence length="64" mass="7356">MPVRHSKCARRAEARAGYGDRSRRGLPAFYSSSLFYSGIICQTIAISRIFRQLIAQYVAYRCKH</sequence>
<evidence type="ECO:0000313" key="3">
    <source>
        <dbReference type="EMBL" id="QAS78686.1"/>
    </source>
</evidence>
<dbReference type="EMBL" id="CP034998">
    <property type="protein sequence ID" value="QAS78686.1"/>
    <property type="molecule type" value="Genomic_DNA"/>
</dbReference>
<dbReference type="AlphaFoldDB" id="A0AAE5TY47"/>
<organism evidence="3 4">
    <name type="scientific">Rhizobium acidisoli</name>
    <dbReference type="NCBI Taxonomy" id="1538158"/>
    <lineage>
        <taxon>Bacteria</taxon>
        <taxon>Pseudomonadati</taxon>
        <taxon>Pseudomonadota</taxon>
        <taxon>Alphaproteobacteria</taxon>
        <taxon>Hyphomicrobiales</taxon>
        <taxon>Rhizobiaceae</taxon>
        <taxon>Rhizobium/Agrobacterium group</taxon>
        <taxon>Rhizobium</taxon>
    </lineage>
</organism>
<gene>
    <name evidence="3" type="ORF">CO657_11690</name>
</gene>